<sequence>MSTLCPQDGATQVFVFVTAALPGSMRGRCARKQILQNTGSSRLIATTLTFSRSSSLDLPSTMAGRLFASYWAKVGPYYTKAYQEMWVGLGIMGYFYYKLSYGGKKAVKDSKPAH</sequence>
<comment type="caution">
    <text evidence="1">The sequence shown here is derived from an EMBL/GenBank/DDBJ whole genome shotgun (WGS) entry which is preliminary data.</text>
</comment>
<organism evidence="1 2">
    <name type="scientific">Mugilogobius chulae</name>
    <name type="common">yellowstripe goby</name>
    <dbReference type="NCBI Taxonomy" id="88201"/>
    <lineage>
        <taxon>Eukaryota</taxon>
        <taxon>Metazoa</taxon>
        <taxon>Chordata</taxon>
        <taxon>Craniata</taxon>
        <taxon>Vertebrata</taxon>
        <taxon>Euteleostomi</taxon>
        <taxon>Actinopterygii</taxon>
        <taxon>Neopterygii</taxon>
        <taxon>Teleostei</taxon>
        <taxon>Neoteleostei</taxon>
        <taxon>Acanthomorphata</taxon>
        <taxon>Gobiaria</taxon>
        <taxon>Gobiiformes</taxon>
        <taxon>Gobioidei</taxon>
        <taxon>Gobiidae</taxon>
        <taxon>Gobionellinae</taxon>
        <taxon>Mugilogobius</taxon>
    </lineage>
</organism>
<dbReference type="AlphaFoldDB" id="A0AAW0NQD0"/>
<evidence type="ECO:0000313" key="1">
    <source>
        <dbReference type="EMBL" id="KAK7906755.1"/>
    </source>
</evidence>
<dbReference type="Pfam" id="PF08039">
    <property type="entry name" value="Mit_proteolip"/>
    <property type="match status" value="1"/>
</dbReference>
<accession>A0AAW0NQD0</accession>
<reference evidence="2" key="1">
    <citation type="submission" date="2024-04" db="EMBL/GenBank/DDBJ databases">
        <title>Salinicola lusitanus LLJ914,a marine bacterium isolated from the Okinawa Trough.</title>
        <authorList>
            <person name="Li J."/>
        </authorList>
    </citation>
    <scope>NUCLEOTIDE SEQUENCE [LARGE SCALE GENOMIC DNA]</scope>
</reference>
<evidence type="ECO:0000313" key="2">
    <source>
        <dbReference type="Proteomes" id="UP001460270"/>
    </source>
</evidence>
<dbReference type="PANTHER" id="PTHR15233:SF1">
    <property type="entry name" value="ATP SYNTHASE SUBUNIT ATP5MJ, MITOCHONDRIAL"/>
    <property type="match status" value="1"/>
</dbReference>
<name>A0AAW0NQD0_9GOBI</name>
<evidence type="ECO:0008006" key="3">
    <source>
        <dbReference type="Google" id="ProtNLM"/>
    </source>
</evidence>
<dbReference type="GO" id="GO:0005739">
    <property type="term" value="C:mitochondrion"/>
    <property type="evidence" value="ECO:0007669"/>
    <property type="project" value="InterPro"/>
</dbReference>
<dbReference type="Proteomes" id="UP001460270">
    <property type="component" value="Unassembled WGS sequence"/>
</dbReference>
<keyword evidence="2" id="KW-1185">Reference proteome</keyword>
<gene>
    <name evidence="1" type="ORF">WMY93_015367</name>
</gene>
<proteinExistence type="predicted"/>
<dbReference type="EMBL" id="JBBPFD010000011">
    <property type="protein sequence ID" value="KAK7906755.1"/>
    <property type="molecule type" value="Genomic_DNA"/>
</dbReference>
<protein>
    <recommendedName>
        <fullName evidence="3">6.8 kDa mitochondrial proteolipid</fullName>
    </recommendedName>
</protein>
<dbReference type="InterPro" id="IPR012574">
    <property type="entry name" value="ATP5MJ"/>
</dbReference>
<dbReference type="PANTHER" id="PTHR15233">
    <property type="entry name" value="MITOCHONDRIAL PROTEOLIPID"/>
    <property type="match status" value="1"/>
</dbReference>